<dbReference type="GO" id="GO:0005886">
    <property type="term" value="C:plasma membrane"/>
    <property type="evidence" value="ECO:0007669"/>
    <property type="project" value="InterPro"/>
</dbReference>
<dbReference type="GO" id="GO:0015221">
    <property type="term" value="F:lipopolysaccharide transmembrane transporter activity"/>
    <property type="evidence" value="ECO:0007669"/>
    <property type="project" value="InterPro"/>
</dbReference>
<name>A0A7G5ILU9_9SPHN</name>
<evidence type="ECO:0000313" key="1">
    <source>
        <dbReference type="EMBL" id="QMW24341.1"/>
    </source>
</evidence>
<dbReference type="KEGG" id="sand:H3309_07780"/>
<organism evidence="1 2">
    <name type="scientific">Sandaracinobacteroides saxicola</name>
    <dbReference type="NCBI Taxonomy" id="2759707"/>
    <lineage>
        <taxon>Bacteria</taxon>
        <taxon>Pseudomonadati</taxon>
        <taxon>Pseudomonadota</taxon>
        <taxon>Alphaproteobacteria</taxon>
        <taxon>Sphingomonadales</taxon>
        <taxon>Sphingosinicellaceae</taxon>
        <taxon>Sandaracinobacteroides</taxon>
    </lineage>
</organism>
<proteinExistence type="predicted"/>
<protein>
    <submittedName>
        <fullName evidence="1">LPS export ABC transporter periplasmic protein LptC</fullName>
    </submittedName>
</protein>
<gene>
    <name evidence="1" type="primary">lptC</name>
    <name evidence="1" type="ORF">H3309_07780</name>
</gene>
<dbReference type="InterPro" id="IPR026265">
    <property type="entry name" value="LptC"/>
</dbReference>
<evidence type="ECO:0000313" key="2">
    <source>
        <dbReference type="Proteomes" id="UP000515292"/>
    </source>
</evidence>
<dbReference type="Pfam" id="PF06835">
    <property type="entry name" value="LptC"/>
    <property type="match status" value="1"/>
</dbReference>
<reference evidence="1 2" key="1">
    <citation type="submission" date="2020-07" db="EMBL/GenBank/DDBJ databases">
        <title>Complete genome sequence for Sandaracinobacter sp. M6.</title>
        <authorList>
            <person name="Tang Y."/>
            <person name="Liu Q."/>
            <person name="Guo Z."/>
            <person name="Lei P."/>
            <person name="Huang B."/>
        </authorList>
    </citation>
    <scope>NUCLEOTIDE SEQUENCE [LARGE SCALE GENOMIC DNA]</scope>
    <source>
        <strain evidence="1 2">M6</strain>
    </source>
</reference>
<dbReference type="AlphaFoldDB" id="A0A7G5ILU9"/>
<dbReference type="RefSeq" id="WP_182298189.1">
    <property type="nucleotide sequence ID" value="NZ_CP059851.1"/>
</dbReference>
<dbReference type="Proteomes" id="UP000515292">
    <property type="component" value="Chromosome"/>
</dbReference>
<dbReference type="InterPro" id="IPR010664">
    <property type="entry name" value="LipoPS_assembly_LptC-rel"/>
</dbReference>
<keyword evidence="2" id="KW-1185">Reference proteome</keyword>
<dbReference type="EMBL" id="CP059851">
    <property type="protein sequence ID" value="QMW24341.1"/>
    <property type="molecule type" value="Genomic_DNA"/>
</dbReference>
<dbReference type="Gene3D" id="2.60.450.10">
    <property type="entry name" value="Lipopolysaccharide (LPS) transport protein A like domain"/>
    <property type="match status" value="1"/>
</dbReference>
<sequence>MTELAAAQRNRRRVAAMPGGTRDRMVAVAKLGFPLAAIFVLGLLLALPLFNAQEFSFLLSKDSAGQANERMRIEQAMYRGETSDGKPFEISAADAVQKTSDTPVVMLKTLRARVQDNEGPATVTAPAGLYDMDSDVVEVSGPVKLDSASGFALDSDTVQVNLRGRTVTTKKPVTGRLPMGTFAANSLYADIQGKRVVLEGNARLRIIPARGRGAA</sequence>
<dbReference type="NCBIfam" id="TIGR04409">
    <property type="entry name" value="LptC_YrbK"/>
    <property type="match status" value="1"/>
</dbReference>
<accession>A0A7G5ILU9</accession>